<proteinExistence type="predicted"/>
<dbReference type="EMBL" id="JAYKXH010000012">
    <property type="protein sequence ID" value="KAK7150401.1"/>
    <property type="molecule type" value="Genomic_DNA"/>
</dbReference>
<dbReference type="Proteomes" id="UP001364617">
    <property type="component" value="Unassembled WGS sequence"/>
</dbReference>
<evidence type="ECO:0000313" key="2">
    <source>
        <dbReference type="Proteomes" id="UP001364617"/>
    </source>
</evidence>
<organism evidence="1 2">
    <name type="scientific">Phoxinus phoxinus</name>
    <name type="common">Eurasian minnow</name>
    <dbReference type="NCBI Taxonomy" id="58324"/>
    <lineage>
        <taxon>Eukaryota</taxon>
        <taxon>Metazoa</taxon>
        <taxon>Chordata</taxon>
        <taxon>Craniata</taxon>
        <taxon>Vertebrata</taxon>
        <taxon>Euteleostomi</taxon>
        <taxon>Actinopterygii</taxon>
        <taxon>Neopterygii</taxon>
        <taxon>Teleostei</taxon>
        <taxon>Ostariophysi</taxon>
        <taxon>Cypriniformes</taxon>
        <taxon>Leuciscidae</taxon>
        <taxon>Phoxininae</taxon>
        <taxon>Phoxinus</taxon>
    </lineage>
</organism>
<dbReference type="AlphaFoldDB" id="A0AAN9CWF8"/>
<evidence type="ECO:0000313" key="1">
    <source>
        <dbReference type="EMBL" id="KAK7150401.1"/>
    </source>
</evidence>
<accession>A0AAN9CWF8</accession>
<protein>
    <submittedName>
        <fullName evidence="1">Uncharacterized protein</fullName>
    </submittedName>
</protein>
<comment type="caution">
    <text evidence="1">The sequence shown here is derived from an EMBL/GenBank/DDBJ whole genome shotgun (WGS) entry which is preliminary data.</text>
</comment>
<gene>
    <name evidence="1" type="ORF">R3I93_011604</name>
</gene>
<keyword evidence="2" id="KW-1185">Reference proteome</keyword>
<sequence length="78" mass="8847">MSRHQRKRLYFSQVIEEHYIISSLLEWNTFRAAGCRPDPFAEAGWSTAGLSGFFEGLKEKPPTDLISRGTESLVDGWA</sequence>
<reference evidence="1 2" key="1">
    <citation type="submission" date="2024-02" db="EMBL/GenBank/DDBJ databases">
        <title>Chromosome-level genome assembly of the Eurasian Minnow (Phoxinus phoxinus).</title>
        <authorList>
            <person name="Oriowo T.O."/>
            <person name="Martin S."/>
            <person name="Stange M."/>
            <person name="Chrysostomakis Y."/>
            <person name="Brown T."/>
            <person name="Winkler S."/>
            <person name="Kukowka S."/>
            <person name="Myers E.W."/>
            <person name="Bohne A."/>
        </authorList>
    </citation>
    <scope>NUCLEOTIDE SEQUENCE [LARGE SCALE GENOMIC DNA]</scope>
    <source>
        <strain evidence="1">ZFMK-TIS-60720</strain>
        <tissue evidence="1">Whole Organism</tissue>
    </source>
</reference>
<name>A0AAN9CWF8_9TELE</name>